<gene>
    <name evidence="1" type="ordered locus">MHF_0298</name>
</gene>
<accession>F6FGQ7</accession>
<dbReference type="EMBL" id="CP002808">
    <property type="protein sequence ID" value="AEG72580.1"/>
    <property type="molecule type" value="Genomic_DNA"/>
</dbReference>
<organism evidence="1 2">
    <name type="scientific">Mycoplasma haemofelis (strain Ohio2)</name>
    <dbReference type="NCBI Taxonomy" id="859194"/>
    <lineage>
        <taxon>Bacteria</taxon>
        <taxon>Bacillati</taxon>
        <taxon>Mycoplasmatota</taxon>
        <taxon>Mollicutes</taxon>
        <taxon>Mycoplasmataceae</taxon>
        <taxon>Mycoplasma</taxon>
    </lineage>
</organism>
<dbReference type="KEGG" id="mhf:MHF_0298"/>
<reference evidence="1 2" key="1">
    <citation type="journal article" date="2011" name="J. Bacteriol.">
        <title>Complete genome sequences of two hemotropic Mycoplasmas, Mycoplasma haemofelis strain Ohio2 and Mycoplasma suis strain Illinois.</title>
        <authorList>
            <person name="Messick J.B."/>
            <person name="Santos A.P."/>
            <person name="Guimaraes A.M."/>
        </authorList>
    </citation>
    <scope>NUCLEOTIDE SEQUENCE [LARGE SCALE GENOMIC DNA]</scope>
    <source>
        <strain evidence="1 2">Ohio2</strain>
    </source>
</reference>
<sequence length="215" mass="24063">MLKEGVALLGVGAAATGGVLAYNGVSNSKTKTYLVKDLLATKNPEKRLIAKSEDGSSPEWKAVWKLYATEYKNNNRNPFSLASINSEKTIDDNQPAPSEFMSKCESLVMEKDDKYQGVLKYCTRDALIKDLILESGRVVLQDSDNWGDSWKSYRATNTDKEDQQDTWKLEDWNTKKSSDSDISEDLKAKCKEKLEAKAGTKVDGDFPNIVQWCSK</sequence>
<dbReference type="STRING" id="859194.MHF_0298"/>
<dbReference type="BioCyc" id="MHAE859194:G1GR7-296-MONOMER"/>
<proteinExistence type="predicted"/>
<dbReference type="Proteomes" id="UP000007952">
    <property type="component" value="Chromosome"/>
</dbReference>
<evidence type="ECO:0000313" key="2">
    <source>
        <dbReference type="Proteomes" id="UP000007952"/>
    </source>
</evidence>
<evidence type="ECO:0000313" key="1">
    <source>
        <dbReference type="EMBL" id="AEG72580.1"/>
    </source>
</evidence>
<protein>
    <submittedName>
        <fullName evidence="1">Uncharacterized protein</fullName>
    </submittedName>
</protein>
<name>F6FGQ7_MYCHI</name>
<dbReference type="HOGENOM" id="CLU_098620_0_0_14"/>
<dbReference type="AlphaFoldDB" id="F6FGQ7"/>
<reference key="2">
    <citation type="submission" date="2011-05" db="EMBL/GenBank/DDBJ databases">
        <title>The Genome of Mycoplasma haemofelis Strain Ohio2, a pathogenic hemoplasma of the cat.</title>
        <authorList>
            <person name="Santos A.P."/>
            <person name="Guimaraes A.M.S."/>
            <person name="SanMiguel P.J."/>
            <person name="Martin S.W."/>
            <person name="Messick J.B."/>
        </authorList>
    </citation>
    <scope>NUCLEOTIDE SEQUENCE</scope>
    <source>
        <strain>Ohio2</strain>
    </source>
</reference>